<dbReference type="EMBL" id="PEZY01000003">
    <property type="protein sequence ID" value="PIS06504.1"/>
    <property type="molecule type" value="Genomic_DNA"/>
</dbReference>
<dbReference type="AlphaFoldDB" id="A0A2H0W599"/>
<organism evidence="1 2">
    <name type="scientific">Candidatus Buchananbacteria bacterium CG10_big_fil_rev_8_21_14_0_10_33_19</name>
    <dbReference type="NCBI Taxonomy" id="1974525"/>
    <lineage>
        <taxon>Bacteria</taxon>
        <taxon>Candidatus Buchananiibacteriota</taxon>
    </lineage>
</organism>
<reference evidence="2" key="1">
    <citation type="submission" date="2017-09" db="EMBL/GenBank/DDBJ databases">
        <title>Depth-based differentiation of microbial function through sediment-hosted aquifers and enrichment of novel symbionts in the deep terrestrial subsurface.</title>
        <authorList>
            <person name="Probst A.J."/>
            <person name="Ladd B."/>
            <person name="Jarett J.K."/>
            <person name="Geller-Mcgrath D.E."/>
            <person name="Sieber C.M.K."/>
            <person name="Emerson J.B."/>
            <person name="Anantharaman K."/>
            <person name="Thomas B.C."/>
            <person name="Malmstrom R."/>
            <person name="Stieglmeier M."/>
            <person name="Klingl A."/>
            <person name="Woyke T."/>
            <person name="Ryan C.M."/>
            <person name="Banfield J.F."/>
        </authorList>
    </citation>
    <scope>NUCLEOTIDE SEQUENCE [LARGE SCALE GENOMIC DNA]</scope>
</reference>
<name>A0A2H0W599_9BACT</name>
<accession>A0A2H0W599</accession>
<dbReference type="Proteomes" id="UP000229056">
    <property type="component" value="Unassembled WGS sequence"/>
</dbReference>
<proteinExistence type="predicted"/>
<protein>
    <submittedName>
        <fullName evidence="1">Uncharacterized protein</fullName>
    </submittedName>
</protein>
<gene>
    <name evidence="1" type="ORF">COT80_00360</name>
</gene>
<evidence type="ECO:0000313" key="2">
    <source>
        <dbReference type="Proteomes" id="UP000229056"/>
    </source>
</evidence>
<sequence length="482" mass="52446">MTIRETGNYVPIDDFDDLEAPEYQQPSCWQRWRGRVVSLVGTAGSVVLRALDISPLTNAVGSIATGFFFQGAISSGKSGVSLAKTRQICLTTFGQVALFGVSQAYANDRDRKAQIIFTHTIMALLGANMQLVANWLYQEGAVRVESHAYKDLPGERFPKGLVNENVSHALKILASGGLTAAAFLDSDPVLKALSAFGATFFGCQVVGERVLIFVDGKIEKNDSTEGTRYRALKTALTSLAYVVIPLTFIPWSANPDSSTRLSQLKIVGAVLGVFDGILGKSKMARIENCPIEQLEEFKLLDDLNEQVQSKSIPGVAYRIWKVATPVLAVSGLIGFVIWQEGFSLEYLDSKIALGSMLGGFLSSYSLAKVADKKWDPSARHLLKDKLILFFAADSRILGVDPLYLYLAGTNALSMNNHAIEAQKSPFRRVAIISSWVAYGLSMGREFYVTSNHRIGSAPTKFPLMALVNGAITAKLNISGKIR</sequence>
<comment type="caution">
    <text evidence="1">The sequence shown here is derived from an EMBL/GenBank/DDBJ whole genome shotgun (WGS) entry which is preliminary data.</text>
</comment>
<evidence type="ECO:0000313" key="1">
    <source>
        <dbReference type="EMBL" id="PIS06504.1"/>
    </source>
</evidence>